<evidence type="ECO:0000256" key="1">
    <source>
        <dbReference type="ARBA" id="ARBA00038211"/>
    </source>
</evidence>
<comment type="similarity">
    <text evidence="1">Belongs to the choline/ethanolamine kinase family.</text>
</comment>
<feature type="compositionally biased region" description="Polar residues" evidence="2">
    <location>
        <begin position="164"/>
        <end position="174"/>
    </location>
</feature>
<feature type="compositionally biased region" description="Basic and acidic residues" evidence="2">
    <location>
        <begin position="17"/>
        <end position="30"/>
    </location>
</feature>
<protein>
    <recommendedName>
        <fullName evidence="5">Choline kinase 2</fullName>
    </recommendedName>
</protein>
<gene>
    <name evidence="3" type="ORF">Fmac_011695</name>
</gene>
<dbReference type="CDD" id="cd05157">
    <property type="entry name" value="ETNK_euk"/>
    <property type="match status" value="1"/>
</dbReference>
<evidence type="ECO:0008006" key="5">
    <source>
        <dbReference type="Google" id="ProtNLM"/>
    </source>
</evidence>
<keyword evidence="4" id="KW-1185">Reference proteome</keyword>
<feature type="region of interest" description="Disordered" evidence="2">
    <location>
        <begin position="164"/>
        <end position="210"/>
    </location>
</feature>
<dbReference type="EMBL" id="JBGMDY010000004">
    <property type="protein sequence ID" value="KAL2337249.1"/>
    <property type="molecule type" value="Genomic_DNA"/>
</dbReference>
<evidence type="ECO:0000256" key="2">
    <source>
        <dbReference type="SAM" id="MobiDB-lite"/>
    </source>
</evidence>
<feature type="region of interest" description="Disordered" evidence="2">
    <location>
        <begin position="1"/>
        <end position="83"/>
    </location>
</feature>
<feature type="region of interest" description="Disordered" evidence="2">
    <location>
        <begin position="696"/>
        <end position="718"/>
    </location>
</feature>
<dbReference type="Gene3D" id="3.90.1200.10">
    <property type="match status" value="1"/>
</dbReference>
<name>A0ABD1MN99_9FABA</name>
<sequence length="718" mass="78831">MGVAEDPMHNIGGSTEILEKHDTGHTENPIKDNVGSSENPVKDKAPGAENPVSNQAGGAEIPLAGGAQNPVSDQTDVKQVPGSELAGSAETLFNYQAGGAENHANDKLNGAVNIVNCQARGAEKLANDGQVAGGAENPANDGQAAGGVENLADDGQATCAANSVKNKAGTSENAMNDKDDGVENPLSNNADGVENPLRNQTDPKENLVNDRQDPAESFVEDEVDAVESPINSLVKAVDFPASSKANAVESPVSCNAECLPEEAKEILISLASKWEDVVDAHALQVFPVKGAMTNKVYQIKWPITTGETSRKVLVRMYGEGVHVFFDRDNEIRTFEFMSKSGQGPLLLARFTNGRVEEFIHARTLSASDLRDPSISALIAAKMKEFHDLDMPGEKKVHLWDRLRNWLSEAKRLSSPKEVEAFYLDTIDKEISVLEKELSGTDKLIGFCHNDLQYGNIMLDVETNSVTMIDFEYASYNPVAFDIANHFCEMAANYHTEQPHILDYSKYPGETPSDNDVEQLLQEIEKYTLANHLFWGVWGIISAQVNTIDFNYKEYAKQRFQEYWARKPYLLINSDAPSPYNVPEGTGELASATGHHRKNSSIFRKMKKVLGLVISKGEECIISLEDKSTGSESISVDPVDEEIIRNKSWIVAAGGITNRGRLYGVGKVGSTLRLGDTFINFSSGRFTPESEKIFQLEQQVRQSREEARQSREETRQSRE</sequence>
<dbReference type="AlphaFoldDB" id="A0ABD1MN99"/>
<dbReference type="InterPro" id="IPR011009">
    <property type="entry name" value="Kinase-like_dom_sf"/>
</dbReference>
<dbReference type="Proteomes" id="UP001603857">
    <property type="component" value="Unassembled WGS sequence"/>
</dbReference>
<accession>A0ABD1MN99</accession>
<feature type="compositionally biased region" description="Basic and acidic residues" evidence="2">
    <location>
        <begin position="701"/>
        <end position="718"/>
    </location>
</feature>
<evidence type="ECO:0000313" key="4">
    <source>
        <dbReference type="Proteomes" id="UP001603857"/>
    </source>
</evidence>
<dbReference type="Gene3D" id="3.30.200.20">
    <property type="entry name" value="Phosphorylase Kinase, domain 1"/>
    <property type="match status" value="1"/>
</dbReference>
<dbReference type="Pfam" id="PF01633">
    <property type="entry name" value="Choline_kinase"/>
    <property type="match status" value="1"/>
</dbReference>
<dbReference type="PANTHER" id="PTHR22603:SF81">
    <property type="entry name" value="CHOLINE KINASE 2-RELATED"/>
    <property type="match status" value="1"/>
</dbReference>
<feature type="compositionally biased region" description="Basic and acidic residues" evidence="2">
    <location>
        <begin position="201"/>
        <end position="210"/>
    </location>
</feature>
<feature type="region of interest" description="Disordered" evidence="2">
    <location>
        <begin position="129"/>
        <end position="149"/>
    </location>
</feature>
<dbReference type="PANTHER" id="PTHR22603">
    <property type="entry name" value="CHOLINE/ETHANOALAMINE KINASE"/>
    <property type="match status" value="1"/>
</dbReference>
<dbReference type="SUPFAM" id="SSF56112">
    <property type="entry name" value="Protein kinase-like (PK-like)"/>
    <property type="match status" value="1"/>
</dbReference>
<proteinExistence type="inferred from homology"/>
<organism evidence="3 4">
    <name type="scientific">Flemingia macrophylla</name>
    <dbReference type="NCBI Taxonomy" id="520843"/>
    <lineage>
        <taxon>Eukaryota</taxon>
        <taxon>Viridiplantae</taxon>
        <taxon>Streptophyta</taxon>
        <taxon>Embryophyta</taxon>
        <taxon>Tracheophyta</taxon>
        <taxon>Spermatophyta</taxon>
        <taxon>Magnoliopsida</taxon>
        <taxon>eudicotyledons</taxon>
        <taxon>Gunneridae</taxon>
        <taxon>Pentapetalae</taxon>
        <taxon>rosids</taxon>
        <taxon>fabids</taxon>
        <taxon>Fabales</taxon>
        <taxon>Fabaceae</taxon>
        <taxon>Papilionoideae</taxon>
        <taxon>50 kb inversion clade</taxon>
        <taxon>NPAAA clade</taxon>
        <taxon>indigoferoid/millettioid clade</taxon>
        <taxon>Phaseoleae</taxon>
        <taxon>Flemingia</taxon>
    </lineage>
</organism>
<reference evidence="3 4" key="1">
    <citation type="submission" date="2024-08" db="EMBL/GenBank/DDBJ databases">
        <title>Insights into the chromosomal genome structure of Flemingia macrophylla.</title>
        <authorList>
            <person name="Ding Y."/>
            <person name="Zhao Y."/>
            <person name="Bi W."/>
            <person name="Wu M."/>
            <person name="Zhao G."/>
            <person name="Gong Y."/>
            <person name="Li W."/>
            <person name="Zhang P."/>
        </authorList>
    </citation>
    <scope>NUCLEOTIDE SEQUENCE [LARGE SCALE GENOMIC DNA]</scope>
    <source>
        <strain evidence="3">DYQJB</strain>
        <tissue evidence="3">Leaf</tissue>
    </source>
</reference>
<comment type="caution">
    <text evidence="3">The sequence shown here is derived from an EMBL/GenBank/DDBJ whole genome shotgun (WGS) entry which is preliminary data.</text>
</comment>
<evidence type="ECO:0000313" key="3">
    <source>
        <dbReference type="EMBL" id="KAL2337249.1"/>
    </source>
</evidence>